<dbReference type="SMART" id="SM00387">
    <property type="entry name" value="HATPase_c"/>
    <property type="match status" value="1"/>
</dbReference>
<proteinExistence type="predicted"/>
<dbReference type="CDD" id="cd00082">
    <property type="entry name" value="HisKA"/>
    <property type="match status" value="1"/>
</dbReference>
<keyword evidence="4" id="KW-0418">Kinase</keyword>
<dbReference type="InterPro" id="IPR036097">
    <property type="entry name" value="HisK_dim/P_sf"/>
</dbReference>
<dbReference type="GO" id="GO:0005524">
    <property type="term" value="F:ATP binding"/>
    <property type="evidence" value="ECO:0007669"/>
    <property type="project" value="UniProtKB-KW"/>
</dbReference>
<dbReference type="Pfam" id="PF02518">
    <property type="entry name" value="HATPase_c"/>
    <property type="match status" value="1"/>
</dbReference>
<dbReference type="Gene3D" id="1.10.287.130">
    <property type="match status" value="1"/>
</dbReference>
<accession>A0A3S3VDP1</accession>
<evidence type="ECO:0000256" key="3">
    <source>
        <dbReference type="ARBA" id="ARBA00022741"/>
    </source>
</evidence>
<dbReference type="InterPro" id="IPR005467">
    <property type="entry name" value="His_kinase_dom"/>
</dbReference>
<evidence type="ECO:0000256" key="1">
    <source>
        <dbReference type="ARBA" id="ARBA00022553"/>
    </source>
</evidence>
<dbReference type="GO" id="GO:0000155">
    <property type="term" value="F:phosphorelay sensor kinase activity"/>
    <property type="evidence" value="ECO:0007669"/>
    <property type="project" value="InterPro"/>
</dbReference>
<keyword evidence="1" id="KW-0597">Phosphoprotein</keyword>
<protein>
    <recommendedName>
        <fullName evidence="9">Histidine kinase domain-containing protein</fullName>
    </recommendedName>
</protein>
<dbReference type="PANTHER" id="PTHR43065">
    <property type="entry name" value="SENSOR HISTIDINE KINASE"/>
    <property type="match status" value="1"/>
</dbReference>
<dbReference type="Proteomes" id="UP000288215">
    <property type="component" value="Unassembled WGS sequence"/>
</dbReference>
<evidence type="ECO:0000259" key="9">
    <source>
        <dbReference type="PROSITE" id="PS50109"/>
    </source>
</evidence>
<feature type="transmembrane region" description="Helical" evidence="8">
    <location>
        <begin position="86"/>
        <end position="108"/>
    </location>
</feature>
<evidence type="ECO:0000256" key="7">
    <source>
        <dbReference type="SAM" id="MobiDB-lite"/>
    </source>
</evidence>
<keyword evidence="8" id="KW-0812">Transmembrane</keyword>
<dbReference type="EMBL" id="RXGA01000001">
    <property type="protein sequence ID" value="RWX74255.1"/>
    <property type="molecule type" value="Genomic_DNA"/>
</dbReference>
<name>A0A3S3VDP1_METS7</name>
<keyword evidence="2" id="KW-0808">Transferase</keyword>
<keyword evidence="6" id="KW-0902">Two-component regulatory system</keyword>
<evidence type="ECO:0000256" key="4">
    <source>
        <dbReference type="ARBA" id="ARBA00022777"/>
    </source>
</evidence>
<reference evidence="10 11" key="1">
    <citation type="submission" date="2018-12" db="EMBL/GenBank/DDBJ databases">
        <title>The complete genome of the methanogenic archaea of the candidate phylum Verstraetearchaeota, obtained from the metagenome of underground thermal water.</title>
        <authorList>
            <person name="Kadnikov V.V."/>
            <person name="Mardanov A.V."/>
            <person name="Beletsky A.V."/>
            <person name="Karnachuk O.V."/>
            <person name="Ravin N.V."/>
        </authorList>
    </citation>
    <scope>NUCLEOTIDE SEQUENCE [LARGE SCALE GENOMIC DNA]</scope>
    <source>
        <strain evidence="10">Ch88</strain>
    </source>
</reference>
<dbReference type="InterPro" id="IPR036890">
    <property type="entry name" value="HATPase_C_sf"/>
</dbReference>
<feature type="domain" description="Histidine kinase" evidence="9">
    <location>
        <begin position="160"/>
        <end position="373"/>
    </location>
</feature>
<dbReference type="AlphaFoldDB" id="A0A3S3VDP1"/>
<evidence type="ECO:0000256" key="8">
    <source>
        <dbReference type="SAM" id="Phobius"/>
    </source>
</evidence>
<evidence type="ECO:0000313" key="11">
    <source>
        <dbReference type="Proteomes" id="UP000288215"/>
    </source>
</evidence>
<dbReference type="PROSITE" id="PS50109">
    <property type="entry name" value="HIS_KIN"/>
    <property type="match status" value="1"/>
</dbReference>
<keyword evidence="5" id="KW-0067">ATP-binding</keyword>
<keyword evidence="8" id="KW-0472">Membrane</keyword>
<dbReference type="Gene3D" id="3.30.565.10">
    <property type="entry name" value="Histidine kinase-like ATPase, C-terminal domain"/>
    <property type="match status" value="1"/>
</dbReference>
<comment type="caution">
    <text evidence="10">The sequence shown here is derived from an EMBL/GenBank/DDBJ whole genome shotgun (WGS) entry which is preliminary data.</text>
</comment>
<dbReference type="InterPro" id="IPR003594">
    <property type="entry name" value="HATPase_dom"/>
</dbReference>
<dbReference type="SUPFAM" id="SSF55874">
    <property type="entry name" value="ATPase domain of HSP90 chaperone/DNA topoisomerase II/histidine kinase"/>
    <property type="match status" value="1"/>
</dbReference>
<evidence type="ECO:0000256" key="6">
    <source>
        <dbReference type="ARBA" id="ARBA00023012"/>
    </source>
</evidence>
<feature type="transmembrane region" description="Helical" evidence="8">
    <location>
        <begin position="7"/>
        <end position="28"/>
    </location>
</feature>
<evidence type="ECO:0000256" key="2">
    <source>
        <dbReference type="ARBA" id="ARBA00022679"/>
    </source>
</evidence>
<feature type="region of interest" description="Disordered" evidence="7">
    <location>
        <begin position="118"/>
        <end position="141"/>
    </location>
</feature>
<keyword evidence="3" id="KW-0547">Nucleotide-binding</keyword>
<gene>
    <name evidence="10" type="ORF">Metus_0280</name>
</gene>
<evidence type="ECO:0000256" key="5">
    <source>
        <dbReference type="ARBA" id="ARBA00022840"/>
    </source>
</evidence>
<dbReference type="InterPro" id="IPR004358">
    <property type="entry name" value="Sig_transdc_His_kin-like_C"/>
</dbReference>
<organism evidence="10 11">
    <name type="scientific">Methanosuratincola subterraneus</name>
    <dbReference type="NCBI Taxonomy" id="2593994"/>
    <lineage>
        <taxon>Archaea</taxon>
        <taxon>Thermoproteota</taxon>
        <taxon>Methanosuratincolia</taxon>
        <taxon>Candidatus Methanomethylicales</taxon>
        <taxon>Candidatus Methanomethylicaceae</taxon>
        <taxon>Candidatus Methanosuratincola (ex Vanwonterghem et al. 2016)</taxon>
    </lineage>
</organism>
<dbReference type="InterPro" id="IPR003661">
    <property type="entry name" value="HisK_dim/P_dom"/>
</dbReference>
<dbReference type="SUPFAM" id="SSF47384">
    <property type="entry name" value="Homodimeric domain of signal transducing histidine kinase"/>
    <property type="match status" value="1"/>
</dbReference>
<feature type="transmembrane region" description="Helical" evidence="8">
    <location>
        <begin position="34"/>
        <end position="53"/>
    </location>
</feature>
<evidence type="ECO:0000313" key="10">
    <source>
        <dbReference type="EMBL" id="RWX74255.1"/>
    </source>
</evidence>
<feature type="transmembrane region" description="Helical" evidence="8">
    <location>
        <begin position="60"/>
        <end position="80"/>
    </location>
</feature>
<keyword evidence="8" id="KW-1133">Transmembrane helix</keyword>
<dbReference type="PANTHER" id="PTHR43065:SF10">
    <property type="entry name" value="PEROXIDE STRESS-ACTIVATED HISTIDINE KINASE MAK3"/>
    <property type="match status" value="1"/>
</dbReference>
<dbReference type="PRINTS" id="PR00344">
    <property type="entry name" value="BCTRLSENSOR"/>
</dbReference>
<sequence>MRSDRLIYPVAASAAFALSAAWLSIFPIDAQINYSSLFMEGVILAVLLAGSLLSREMGAYLKFGLAALLLGFLVGLLGEFTAEPEIFGAFLSGLLKAVGFVSILYGLAELRGKINEASLERRPPGPPKSSGSILADVPEDENSSLEEVKRLAAIGKVAAMVGHDLRNPLQAIVYSVYNTEEEIKSLPESAKKMLEEHGFIAFLEKLKKQVSFMNKMVADLQDYAKSTKPAFFAVDLREIVEDALKSVSRPEGISVVVNADPTLGMIKGDPQLIRRVFTNLIINAFQAMPGGGSLEISMVREGNYAKASFSDTGIGISPENLKKLFDPFFTTKAKGMGLGLAICKKMIEAHRGSIEVQSEPGKGTRFTIRLPIG</sequence>